<dbReference type="Gene3D" id="2.60.120.650">
    <property type="entry name" value="Cupin"/>
    <property type="match status" value="1"/>
</dbReference>
<dbReference type="Proteomes" id="UP001446871">
    <property type="component" value="Unassembled WGS sequence"/>
</dbReference>
<feature type="compositionally biased region" description="Basic and acidic residues" evidence="5">
    <location>
        <begin position="1098"/>
        <end position="1116"/>
    </location>
</feature>
<keyword evidence="4" id="KW-0539">Nucleus</keyword>
<evidence type="ECO:0000259" key="6">
    <source>
        <dbReference type="PROSITE" id="PS51184"/>
    </source>
</evidence>
<feature type="region of interest" description="Disordered" evidence="5">
    <location>
        <begin position="749"/>
        <end position="797"/>
    </location>
</feature>
<evidence type="ECO:0000256" key="1">
    <source>
        <dbReference type="ARBA" id="ARBA00004123"/>
    </source>
</evidence>
<keyword evidence="2" id="KW-0805">Transcription regulation</keyword>
<dbReference type="PROSITE" id="PS51184">
    <property type="entry name" value="JMJC"/>
    <property type="match status" value="1"/>
</dbReference>
<evidence type="ECO:0000256" key="2">
    <source>
        <dbReference type="ARBA" id="ARBA00023015"/>
    </source>
</evidence>
<dbReference type="SMART" id="SM00558">
    <property type="entry name" value="JmjC"/>
    <property type="match status" value="1"/>
</dbReference>
<feature type="compositionally biased region" description="Basic and acidic residues" evidence="5">
    <location>
        <begin position="1036"/>
        <end position="1049"/>
    </location>
</feature>
<gene>
    <name evidence="7" type="ORF">PG996_004158</name>
</gene>
<feature type="compositionally biased region" description="Basic and acidic residues" evidence="5">
    <location>
        <begin position="1214"/>
        <end position="1228"/>
    </location>
</feature>
<evidence type="ECO:0000256" key="3">
    <source>
        <dbReference type="ARBA" id="ARBA00023163"/>
    </source>
</evidence>
<feature type="region of interest" description="Disordered" evidence="5">
    <location>
        <begin position="1005"/>
        <end position="1085"/>
    </location>
</feature>
<feature type="domain" description="JmjC" evidence="6">
    <location>
        <begin position="169"/>
        <end position="341"/>
    </location>
</feature>
<feature type="compositionally biased region" description="Acidic residues" evidence="5">
    <location>
        <begin position="556"/>
        <end position="568"/>
    </location>
</feature>
<dbReference type="InterPro" id="IPR003347">
    <property type="entry name" value="JmjC_dom"/>
</dbReference>
<name>A0ABR1W743_9PEZI</name>
<feature type="compositionally biased region" description="Low complexity" evidence="5">
    <location>
        <begin position="1236"/>
        <end position="1245"/>
    </location>
</feature>
<comment type="caution">
    <text evidence="7">The sequence shown here is derived from an EMBL/GenBank/DDBJ whole genome shotgun (WGS) entry which is preliminary data.</text>
</comment>
<feature type="region of interest" description="Disordered" evidence="5">
    <location>
        <begin position="859"/>
        <end position="971"/>
    </location>
</feature>
<reference evidence="7 8" key="1">
    <citation type="submission" date="2023-01" db="EMBL/GenBank/DDBJ databases">
        <title>Analysis of 21 Apiospora genomes using comparative genomics revels a genus with tremendous synthesis potential of carbohydrate active enzymes and secondary metabolites.</title>
        <authorList>
            <person name="Sorensen T."/>
        </authorList>
    </citation>
    <scope>NUCLEOTIDE SEQUENCE [LARGE SCALE GENOMIC DNA]</scope>
    <source>
        <strain evidence="7 8">CBS 83171</strain>
    </source>
</reference>
<feature type="compositionally biased region" description="Basic and acidic residues" evidence="5">
    <location>
        <begin position="697"/>
        <end position="719"/>
    </location>
</feature>
<dbReference type="Pfam" id="PF10497">
    <property type="entry name" value="zf-4CXXC_R1"/>
    <property type="match status" value="1"/>
</dbReference>
<proteinExistence type="predicted"/>
<dbReference type="SUPFAM" id="SSF51197">
    <property type="entry name" value="Clavaminate synthase-like"/>
    <property type="match status" value="1"/>
</dbReference>
<evidence type="ECO:0000256" key="4">
    <source>
        <dbReference type="ARBA" id="ARBA00023242"/>
    </source>
</evidence>
<organism evidence="7 8">
    <name type="scientific">Apiospora saccharicola</name>
    <dbReference type="NCBI Taxonomy" id="335842"/>
    <lineage>
        <taxon>Eukaryota</taxon>
        <taxon>Fungi</taxon>
        <taxon>Dikarya</taxon>
        <taxon>Ascomycota</taxon>
        <taxon>Pezizomycotina</taxon>
        <taxon>Sordariomycetes</taxon>
        <taxon>Xylariomycetidae</taxon>
        <taxon>Amphisphaeriales</taxon>
        <taxon>Apiosporaceae</taxon>
        <taxon>Apiospora</taxon>
    </lineage>
</organism>
<feature type="region of interest" description="Disordered" evidence="5">
    <location>
        <begin position="546"/>
        <end position="580"/>
    </location>
</feature>
<sequence>MPTALHPQAKFDPIPPDLDLHAIVDRNPNFDWVVRINLAQIRRLGASGFEKLVQLHVIEGGRPLVIEGWNKVLPESLFGAKWLEKTHDKKQESVRDIGAQSDIPMTTGHYLRSMRQLTNQWSPTNFRDERRQRLYMKDIDCPQEWFDHLRKVIPPNVFYMNDNVSDTAGADTREDDIFGAPEVSAAVAGDLMSSLPEEMRAQNLMCYIGHEGTYTPAHREMCASLGQNIMVDASGSENGEKPGSSIWFMTETKDREVVREYFLSMLGHDIEIEKHFAQINAWKKASFPVYIVEQKVGDFILVPPLAPHQVWNRGTRTMKVAWNRTTVETLDLALHEALPKARLVCRDEQYKNKAIIYFTLEKYYKEMQTLEDTSAVGVLGLGRELSQNSPRLRQMANDFRRLFGLFTGILIDEMFGPKHIDVEYIEFDSNITCSYCRSNIFNRFLTCKCCVRQLVNGDEDTYDICIECYVMGRSCVCISGLQWCEQWHWSDLVEKHELWRSMVIKQDGFVDIENSPQPLEIARRKSNKKSVAQVCQEQLRRRPWSDITKPAIEPAPEPESEPEPEVDEEGRIKKKAKPKRKQKRGDIYRCHVCCHKDHTYKLNFCTTCQEAYCYGVLWRAFDTMPQSAMEKEHWQCPKCLGICNCGSCRRAGHTQPYVPKNTLLGHDTRRIADDRSVESIVDFRIHNLNWLKAFGEESRSKDSNRMRRLREQADAEKAKGPLAALESNEDAPHEIDSSVQDHTMENAYGDQVGVDGAPAVQNGSASNHDEPAGSRVPTADMSGMDLETSAYPDPSGYNDPGVGARMMGMGFYDQGDSADKILFDPFQMPSEDILNRELEVSDFVKKTLRLAKRKARLETDDDPDFMGPKTWRKKPRTGNLDQLMNLDPALLGALGEPDRSASGTPNGARGESEQAPVAPESSSISTQAKPKPKPARAPLPIDPLRPTLRHAKPAQSYADHEEPEETLDDIVIPKRLVDIAAENGDTVGSDPVDVAAQAFRAVAHLNQEAAPPYTGKRRGRPPRSSLPATAPQATAKEPEKEAVKEPIKEPKRRGRPSRRSQLNSVDYAEDSTPAQYSVNEDDVTEDVLAAELEAEEAALARESKAVEEPNNLEKESTSTPSARPPGRRGRPPKSAAKPAAPPAPEPAVQPIFMSMAERMAAKGKRFKMRGSSRNITSNRTSTPSTPQSSARVTNDQDTPMKDADASVSRASSLRKTEEPQSAKSRESSTRPPPPATSSAVPAKAATRTGPTVVRLASMAGSDSEETDSSFGDDDEDIPAKKFVAYRGGGLRGRGRGGRFATASRH</sequence>
<dbReference type="InterPro" id="IPR018866">
    <property type="entry name" value="Znf-4CXXC_R1"/>
</dbReference>
<keyword evidence="3" id="KW-0804">Transcription</keyword>
<accession>A0ABR1W743</accession>
<evidence type="ECO:0000256" key="5">
    <source>
        <dbReference type="SAM" id="MobiDB-lite"/>
    </source>
</evidence>
<evidence type="ECO:0000313" key="7">
    <source>
        <dbReference type="EMBL" id="KAK8077988.1"/>
    </source>
</evidence>
<feature type="compositionally biased region" description="Basic residues" evidence="5">
    <location>
        <begin position="1161"/>
        <end position="1170"/>
    </location>
</feature>
<protein>
    <recommendedName>
        <fullName evidence="6">JmjC domain-containing protein</fullName>
    </recommendedName>
</protein>
<keyword evidence="8" id="KW-1185">Reference proteome</keyword>
<dbReference type="EMBL" id="JAQQWM010000002">
    <property type="protein sequence ID" value="KAK8077988.1"/>
    <property type="molecule type" value="Genomic_DNA"/>
</dbReference>
<feature type="region of interest" description="Disordered" evidence="5">
    <location>
        <begin position="1098"/>
        <end position="1278"/>
    </location>
</feature>
<feature type="compositionally biased region" description="Acidic residues" evidence="5">
    <location>
        <begin position="1262"/>
        <end position="1276"/>
    </location>
</feature>
<evidence type="ECO:0000313" key="8">
    <source>
        <dbReference type="Proteomes" id="UP001446871"/>
    </source>
</evidence>
<comment type="subcellular location">
    <subcellularLocation>
        <location evidence="1">Nucleus</location>
    </subcellularLocation>
</comment>
<feature type="compositionally biased region" description="Low complexity" evidence="5">
    <location>
        <begin position="1171"/>
        <end position="1189"/>
    </location>
</feature>
<feature type="region of interest" description="Disordered" evidence="5">
    <location>
        <begin position="697"/>
        <end position="734"/>
    </location>
</feature>
<dbReference type="Pfam" id="PF02373">
    <property type="entry name" value="JmjC"/>
    <property type="match status" value="1"/>
</dbReference>